<dbReference type="OrthoDB" id="6637896at2"/>
<accession>A0A5J5G443</accession>
<evidence type="ECO:0000313" key="3">
    <source>
        <dbReference type="Proteomes" id="UP000335415"/>
    </source>
</evidence>
<dbReference type="RefSeq" id="WP_150433867.1">
    <property type="nucleotide sequence ID" value="NZ_VYKJ01000002.1"/>
</dbReference>
<dbReference type="EMBL" id="VYKJ01000002">
    <property type="protein sequence ID" value="KAA9001623.1"/>
    <property type="molecule type" value="Genomic_DNA"/>
</dbReference>
<name>A0A5J5G443_9GAMM</name>
<dbReference type="AlphaFoldDB" id="A0A5J5G443"/>
<reference evidence="2 3" key="1">
    <citation type="submission" date="2019-09" db="EMBL/GenBank/DDBJ databases">
        <authorList>
            <person name="Li Y."/>
        </authorList>
    </citation>
    <scope>NUCLEOTIDE SEQUENCE [LARGE SCALE GENOMIC DNA]</scope>
    <source>
        <strain evidence="2 3">L3-3HA</strain>
    </source>
</reference>
<sequence>MTTFVRQSRTVAKVIDAGRKAGRANIEGSTPAEIQANLMKSLGEFTASIPTTKSPSHVKGSRGANHKKAYFGR</sequence>
<organism evidence="2 3">
    <name type="scientific">Affinibrenneria salicis</name>
    <dbReference type="NCBI Taxonomy" id="2590031"/>
    <lineage>
        <taxon>Bacteria</taxon>
        <taxon>Pseudomonadati</taxon>
        <taxon>Pseudomonadota</taxon>
        <taxon>Gammaproteobacteria</taxon>
        <taxon>Enterobacterales</taxon>
        <taxon>Pectobacteriaceae</taxon>
        <taxon>Affinibrenneria</taxon>
    </lineage>
</organism>
<evidence type="ECO:0000313" key="2">
    <source>
        <dbReference type="EMBL" id="KAA9001623.1"/>
    </source>
</evidence>
<dbReference type="Proteomes" id="UP000335415">
    <property type="component" value="Unassembled WGS sequence"/>
</dbReference>
<comment type="caution">
    <text evidence="2">The sequence shown here is derived from an EMBL/GenBank/DDBJ whole genome shotgun (WGS) entry which is preliminary data.</text>
</comment>
<protein>
    <submittedName>
        <fullName evidence="2">Uncharacterized protein</fullName>
    </submittedName>
</protein>
<feature type="compositionally biased region" description="Basic residues" evidence="1">
    <location>
        <begin position="64"/>
        <end position="73"/>
    </location>
</feature>
<evidence type="ECO:0000256" key="1">
    <source>
        <dbReference type="SAM" id="MobiDB-lite"/>
    </source>
</evidence>
<feature type="region of interest" description="Disordered" evidence="1">
    <location>
        <begin position="48"/>
        <end position="73"/>
    </location>
</feature>
<keyword evidence="3" id="KW-1185">Reference proteome</keyword>
<gene>
    <name evidence="2" type="ORF">FJU30_04840</name>
</gene>
<proteinExistence type="predicted"/>